<accession>A0A372L6L6</accession>
<proteinExistence type="predicted"/>
<dbReference type="RefSeq" id="WP_117324375.1">
    <property type="nucleotide sequence ID" value="NZ_QVTD01000022.1"/>
</dbReference>
<evidence type="ECO:0000259" key="1">
    <source>
        <dbReference type="Pfam" id="PF08722"/>
    </source>
</evidence>
<gene>
    <name evidence="2" type="ORF">D0466_20515</name>
</gene>
<reference evidence="2 3" key="1">
    <citation type="submission" date="2018-08" db="EMBL/GenBank/DDBJ databases">
        <title>Bacillus chawlae sp. nov., Bacillus glennii sp. nov., and Bacillus saganii sp. nov. Isolated from the Vehicle Assembly Building at Kennedy Space Center where the Viking Spacecraft were Assembled.</title>
        <authorList>
            <person name="Seuylemezian A."/>
            <person name="Vaishampayan P."/>
        </authorList>
    </citation>
    <scope>NUCLEOTIDE SEQUENCE [LARGE SCALE GENOMIC DNA]</scope>
    <source>
        <strain evidence="2 3">V44-8</strain>
    </source>
</reference>
<dbReference type="InterPro" id="IPR014833">
    <property type="entry name" value="TnsA_N"/>
</dbReference>
<feature type="domain" description="TnsA endonuclease N-terminal" evidence="1">
    <location>
        <begin position="61"/>
        <end position="138"/>
    </location>
</feature>
<protein>
    <recommendedName>
        <fullName evidence="1">TnsA endonuclease N-terminal domain-containing protein</fullName>
    </recommendedName>
</protein>
<dbReference type="Proteomes" id="UP000262939">
    <property type="component" value="Unassembled WGS sequence"/>
</dbReference>
<dbReference type="EMBL" id="QVTD01000022">
    <property type="protein sequence ID" value="RFU60739.1"/>
    <property type="molecule type" value="Genomic_DNA"/>
</dbReference>
<comment type="caution">
    <text evidence="2">The sequence shown here is derived from an EMBL/GenBank/DDBJ whole genome shotgun (WGS) entry which is preliminary data.</text>
</comment>
<evidence type="ECO:0000313" key="3">
    <source>
        <dbReference type="Proteomes" id="UP000262939"/>
    </source>
</evidence>
<dbReference type="AlphaFoldDB" id="A0A372L6L6"/>
<dbReference type="OrthoDB" id="2591785at2"/>
<dbReference type="Pfam" id="PF08722">
    <property type="entry name" value="Tn7_TnsA-like_N"/>
    <property type="match status" value="1"/>
</dbReference>
<name>A0A372L6L6_9BACI</name>
<keyword evidence="3" id="KW-1185">Reference proteome</keyword>
<evidence type="ECO:0000313" key="2">
    <source>
        <dbReference type="EMBL" id="RFU60739.1"/>
    </source>
</evidence>
<sequence>MDMNKWKKQDVEFAPKRKVNNKLSWKNPHSTGYFYSNKMERSFEYESMGECLFYFFLELDPLTLRYYVQPCEIGIPYYDKEGDRQHWIHIPDVLVFRKHDPPCLFEIKSQKQYSKRLQLIDKWSNVYAQKQGWSYTVIFPKTLPKEIIHNINFLIGFIRRRNIYTKWGPEVLEKLSYLQPCSIEVIARSFTTKVDPLFILPVIYHLIATGYVHIDVNEKVSPHSIIKLNEKEDTLFGNYLISEVFNDET</sequence>
<organism evidence="2 3">
    <name type="scientific">Peribacillus glennii</name>
    <dbReference type="NCBI Taxonomy" id="2303991"/>
    <lineage>
        <taxon>Bacteria</taxon>
        <taxon>Bacillati</taxon>
        <taxon>Bacillota</taxon>
        <taxon>Bacilli</taxon>
        <taxon>Bacillales</taxon>
        <taxon>Bacillaceae</taxon>
        <taxon>Peribacillus</taxon>
    </lineage>
</organism>